<evidence type="ECO:0000313" key="2">
    <source>
        <dbReference type="Proteomes" id="UP001168338"/>
    </source>
</evidence>
<dbReference type="Gene3D" id="3.30.1980.10">
    <property type="entry name" value="Hypothetical protein YunC"/>
    <property type="match status" value="1"/>
</dbReference>
<protein>
    <submittedName>
        <fullName evidence="1">DUF1805 domain-containing protein</fullName>
    </submittedName>
</protein>
<dbReference type="InterPro" id="IPR036493">
    <property type="entry name" value="YunC_sf"/>
</dbReference>
<dbReference type="SUPFAM" id="SSF102891">
    <property type="entry name" value="Hypothetical protein Ta1206"/>
    <property type="match status" value="1"/>
</dbReference>
<dbReference type="Pfam" id="PF08827">
    <property type="entry name" value="DUF1805"/>
    <property type="match status" value="1"/>
</dbReference>
<gene>
    <name evidence="1" type="ORF">FGU65_10735</name>
</gene>
<keyword evidence="2" id="KW-1185">Reference proteome</keyword>
<dbReference type="InterPro" id="IPR014931">
    <property type="entry name" value="DUF1805"/>
</dbReference>
<name>A0ABT8MBQ4_9EURY</name>
<comment type="caution">
    <text evidence="1">The sequence shown here is derived from an EMBL/GenBank/DDBJ whole genome shotgun (WGS) entry which is preliminary data.</text>
</comment>
<accession>A0ABT8MBQ4</accession>
<organism evidence="1 2">
    <name type="scientific">Methanoculleus frigidifontis</name>
    <dbReference type="NCBI Taxonomy" id="2584085"/>
    <lineage>
        <taxon>Archaea</taxon>
        <taxon>Methanobacteriati</taxon>
        <taxon>Methanobacteriota</taxon>
        <taxon>Stenosarchaea group</taxon>
        <taxon>Methanomicrobia</taxon>
        <taxon>Methanomicrobiales</taxon>
        <taxon>Methanomicrobiaceae</taxon>
        <taxon>Methanoculleus</taxon>
    </lineage>
</organism>
<proteinExistence type="predicted"/>
<dbReference type="RefSeq" id="WP_301664514.1">
    <property type="nucleotide sequence ID" value="NZ_VCYH01000007.1"/>
</dbReference>
<dbReference type="EMBL" id="VCYH01000007">
    <property type="protein sequence ID" value="MDN7025363.1"/>
    <property type="molecule type" value="Genomic_DNA"/>
</dbReference>
<reference evidence="1" key="1">
    <citation type="submission" date="2019-05" db="EMBL/GenBank/DDBJ databases">
        <title>Methanoculleus sp. FWC-SCC1, a methanogenic archaeon isolated from deep marine cold seep.</title>
        <authorList>
            <person name="Chen Y.-W."/>
            <person name="Chen S.-C."/>
            <person name="Teng N.-H."/>
            <person name="Lai M.-C."/>
        </authorList>
    </citation>
    <scope>NUCLEOTIDE SEQUENCE</scope>
    <source>
        <strain evidence="1">FWC-SCC1</strain>
    </source>
</reference>
<sequence>METIPVALERSEGVGYVIPLGAVNLVTVVAARGMVGCGAFDVAALDAFGYPAARVRPSRGTSIATVDDLLDGTIREANAAAGKLGVREGMSGKEALDLLS</sequence>
<evidence type="ECO:0000313" key="1">
    <source>
        <dbReference type="EMBL" id="MDN7025363.1"/>
    </source>
</evidence>
<dbReference type="Proteomes" id="UP001168338">
    <property type="component" value="Unassembled WGS sequence"/>
</dbReference>